<keyword evidence="2" id="KW-1185">Reference proteome</keyword>
<proteinExistence type="predicted"/>
<organism evidence="1 2">
    <name type="scientific">Tessaracoccus lubricantis</name>
    <dbReference type="NCBI Taxonomy" id="545543"/>
    <lineage>
        <taxon>Bacteria</taxon>
        <taxon>Bacillati</taxon>
        <taxon>Actinomycetota</taxon>
        <taxon>Actinomycetes</taxon>
        <taxon>Propionibacteriales</taxon>
        <taxon>Propionibacteriaceae</taxon>
        <taxon>Tessaracoccus</taxon>
    </lineage>
</organism>
<dbReference type="Proteomes" id="UP001501521">
    <property type="component" value="Unassembled WGS sequence"/>
</dbReference>
<evidence type="ECO:0000313" key="2">
    <source>
        <dbReference type="Proteomes" id="UP001501521"/>
    </source>
</evidence>
<gene>
    <name evidence="1" type="ORF">GCM10025789_13070</name>
</gene>
<protein>
    <submittedName>
        <fullName evidence="1">Uncharacterized protein</fullName>
    </submittedName>
</protein>
<reference evidence="2" key="1">
    <citation type="journal article" date="2019" name="Int. J. Syst. Evol. Microbiol.">
        <title>The Global Catalogue of Microorganisms (GCM) 10K type strain sequencing project: providing services to taxonomists for standard genome sequencing and annotation.</title>
        <authorList>
            <consortium name="The Broad Institute Genomics Platform"/>
            <consortium name="The Broad Institute Genome Sequencing Center for Infectious Disease"/>
            <person name="Wu L."/>
            <person name="Ma J."/>
        </authorList>
    </citation>
    <scope>NUCLEOTIDE SEQUENCE [LARGE SCALE GENOMIC DNA]</scope>
    <source>
        <strain evidence="2">JCM 19125</strain>
    </source>
</reference>
<evidence type="ECO:0000313" key="1">
    <source>
        <dbReference type="EMBL" id="GAA4896652.1"/>
    </source>
</evidence>
<sequence length="135" mass="15341">MSFEDLPREWHGLSLSDPGLAVNVVDLFLKNSDRRRNSALLLICDEEGRAMQPVVINDIDWYMIADERGGLFHIFDHLHVPGLVVAVSAERAIEPEVADRWLHTSRAELAKRDIELVGFFSADRLEVWEHRPAAA</sequence>
<dbReference type="EMBL" id="BAABLV010000020">
    <property type="protein sequence ID" value="GAA4896652.1"/>
    <property type="molecule type" value="Genomic_DNA"/>
</dbReference>
<name>A0ABP9F8D2_9ACTN</name>
<accession>A0ABP9F8D2</accession>
<dbReference type="RefSeq" id="WP_345580748.1">
    <property type="nucleotide sequence ID" value="NZ_BAABLV010000020.1"/>
</dbReference>
<comment type="caution">
    <text evidence="1">The sequence shown here is derived from an EMBL/GenBank/DDBJ whole genome shotgun (WGS) entry which is preliminary data.</text>
</comment>